<dbReference type="Pfam" id="PF06445">
    <property type="entry name" value="GyrI-like"/>
    <property type="match status" value="1"/>
</dbReference>
<protein>
    <submittedName>
        <fullName evidence="5">AraC family transcriptional regulator</fullName>
    </submittedName>
</protein>
<dbReference type="SUPFAM" id="SSF55136">
    <property type="entry name" value="Probable bacterial effector-binding domain"/>
    <property type="match status" value="1"/>
</dbReference>
<sequence>MKPNLTQKLHIKRINKVKHFIEQNLEQKLTLSKLAFVANFSTFHFQRIFKSVVGETPKQYIQRIRLEAAAHMMAVEPHTSILEVAIKYGFNSLESFSRAFKNYYKVSPDAFRNKNGQEKITILQSVMSFSDQSILKKEHFTAPENNVKAKRFDVEVVKLPPKKVIFLNAYLKDSDAIANSFQRVTNWANGHNLVTKSTETFALILDYPIFTPLDKCRIQTCMTVDIKPPLSGEVNYLEVPSRIYARFSYDGGLPEMIQAVSNVVNNWLPQSGYKINHTPAVLIHSGNFNPIKSNETTYQFYLAIIPE</sequence>
<organism evidence="5 6">
    <name type="scientific">Mariniphaga sediminis</name>
    <dbReference type="NCBI Taxonomy" id="1628158"/>
    <lineage>
        <taxon>Bacteria</taxon>
        <taxon>Pseudomonadati</taxon>
        <taxon>Bacteroidota</taxon>
        <taxon>Bacteroidia</taxon>
        <taxon>Marinilabiliales</taxon>
        <taxon>Prolixibacteraceae</taxon>
        <taxon>Mariniphaga</taxon>
    </lineage>
</organism>
<dbReference type="SUPFAM" id="SSF46689">
    <property type="entry name" value="Homeodomain-like"/>
    <property type="match status" value="2"/>
</dbReference>
<dbReference type="InterPro" id="IPR020449">
    <property type="entry name" value="Tscrpt_reg_AraC-type_HTH"/>
</dbReference>
<proteinExistence type="predicted"/>
<dbReference type="InterPro" id="IPR010499">
    <property type="entry name" value="AraC_E-bd"/>
</dbReference>
<evidence type="ECO:0000256" key="3">
    <source>
        <dbReference type="ARBA" id="ARBA00023163"/>
    </source>
</evidence>
<evidence type="ECO:0000256" key="2">
    <source>
        <dbReference type="ARBA" id="ARBA00023125"/>
    </source>
</evidence>
<name>A0A399D0J9_9BACT</name>
<dbReference type="Gene3D" id="1.10.10.60">
    <property type="entry name" value="Homeodomain-like"/>
    <property type="match status" value="2"/>
</dbReference>
<keyword evidence="2" id="KW-0238">DNA-binding</keyword>
<feature type="domain" description="HTH araC/xylS-type" evidence="4">
    <location>
        <begin position="15"/>
        <end position="114"/>
    </location>
</feature>
<dbReference type="InterPro" id="IPR018062">
    <property type="entry name" value="HTH_AraC-typ_CS"/>
</dbReference>
<dbReference type="InterPro" id="IPR009057">
    <property type="entry name" value="Homeodomain-like_sf"/>
</dbReference>
<dbReference type="PANTHER" id="PTHR40055:SF1">
    <property type="entry name" value="TRANSCRIPTIONAL REGULATOR YGIV-RELATED"/>
    <property type="match status" value="1"/>
</dbReference>
<dbReference type="OrthoDB" id="9816011at2"/>
<dbReference type="InterPro" id="IPR011256">
    <property type="entry name" value="Reg_factor_effector_dom_sf"/>
</dbReference>
<evidence type="ECO:0000313" key="6">
    <source>
        <dbReference type="Proteomes" id="UP000266441"/>
    </source>
</evidence>
<dbReference type="PROSITE" id="PS01124">
    <property type="entry name" value="HTH_ARAC_FAMILY_2"/>
    <property type="match status" value="1"/>
</dbReference>
<dbReference type="SMART" id="SM00871">
    <property type="entry name" value="AraC_E_bind"/>
    <property type="match status" value="1"/>
</dbReference>
<dbReference type="InterPro" id="IPR029442">
    <property type="entry name" value="GyrI-like"/>
</dbReference>
<accession>A0A399D0J9</accession>
<reference evidence="5 6" key="1">
    <citation type="journal article" date="2015" name="Int. J. Syst. Evol. Microbiol.">
        <title>Mariniphaga sediminis sp. nov., isolated from coastal sediment.</title>
        <authorList>
            <person name="Wang F.Q."/>
            <person name="Shen Q.Y."/>
            <person name="Chen G.J."/>
            <person name="Du Z.J."/>
        </authorList>
    </citation>
    <scope>NUCLEOTIDE SEQUENCE [LARGE SCALE GENOMIC DNA]</scope>
    <source>
        <strain evidence="5 6">SY21</strain>
    </source>
</reference>
<dbReference type="GO" id="GO:0043565">
    <property type="term" value="F:sequence-specific DNA binding"/>
    <property type="evidence" value="ECO:0007669"/>
    <property type="project" value="InterPro"/>
</dbReference>
<dbReference type="Pfam" id="PF12833">
    <property type="entry name" value="HTH_18"/>
    <property type="match status" value="1"/>
</dbReference>
<dbReference type="EMBL" id="QWET01000007">
    <property type="protein sequence ID" value="RIH65117.1"/>
    <property type="molecule type" value="Genomic_DNA"/>
</dbReference>
<dbReference type="PROSITE" id="PS00041">
    <property type="entry name" value="HTH_ARAC_FAMILY_1"/>
    <property type="match status" value="1"/>
</dbReference>
<keyword evidence="6" id="KW-1185">Reference proteome</keyword>
<dbReference type="RefSeq" id="WP_119350042.1">
    <property type="nucleotide sequence ID" value="NZ_JBFHKJ010000313.1"/>
</dbReference>
<dbReference type="InterPro" id="IPR050908">
    <property type="entry name" value="SmbC-like"/>
</dbReference>
<keyword evidence="1" id="KW-0805">Transcription regulation</keyword>
<gene>
    <name evidence="5" type="ORF">D1164_11055</name>
</gene>
<dbReference type="InterPro" id="IPR018060">
    <property type="entry name" value="HTH_AraC"/>
</dbReference>
<evidence type="ECO:0000313" key="5">
    <source>
        <dbReference type="EMBL" id="RIH65117.1"/>
    </source>
</evidence>
<dbReference type="PRINTS" id="PR00032">
    <property type="entry name" value="HTHARAC"/>
</dbReference>
<dbReference type="SMART" id="SM00342">
    <property type="entry name" value="HTH_ARAC"/>
    <property type="match status" value="1"/>
</dbReference>
<dbReference type="Proteomes" id="UP000266441">
    <property type="component" value="Unassembled WGS sequence"/>
</dbReference>
<dbReference type="Gene3D" id="3.20.80.10">
    <property type="entry name" value="Regulatory factor, effector binding domain"/>
    <property type="match status" value="1"/>
</dbReference>
<dbReference type="AlphaFoldDB" id="A0A399D0J9"/>
<evidence type="ECO:0000256" key="1">
    <source>
        <dbReference type="ARBA" id="ARBA00023015"/>
    </source>
</evidence>
<dbReference type="PANTHER" id="PTHR40055">
    <property type="entry name" value="TRANSCRIPTIONAL REGULATOR YGIV-RELATED"/>
    <property type="match status" value="1"/>
</dbReference>
<dbReference type="GO" id="GO:0003700">
    <property type="term" value="F:DNA-binding transcription factor activity"/>
    <property type="evidence" value="ECO:0007669"/>
    <property type="project" value="InterPro"/>
</dbReference>
<comment type="caution">
    <text evidence="5">The sequence shown here is derived from an EMBL/GenBank/DDBJ whole genome shotgun (WGS) entry which is preliminary data.</text>
</comment>
<keyword evidence="3" id="KW-0804">Transcription</keyword>
<evidence type="ECO:0000259" key="4">
    <source>
        <dbReference type="PROSITE" id="PS01124"/>
    </source>
</evidence>